<name>A0ABR1VF18_9PEZI</name>
<evidence type="ECO:0000313" key="2">
    <source>
        <dbReference type="Proteomes" id="UP001480595"/>
    </source>
</evidence>
<dbReference type="EMBL" id="JAQQWL010000006">
    <property type="protein sequence ID" value="KAK8068825.1"/>
    <property type="molecule type" value="Genomic_DNA"/>
</dbReference>
<organism evidence="1 2">
    <name type="scientific">Apiospora phragmitis</name>
    <dbReference type="NCBI Taxonomy" id="2905665"/>
    <lineage>
        <taxon>Eukaryota</taxon>
        <taxon>Fungi</taxon>
        <taxon>Dikarya</taxon>
        <taxon>Ascomycota</taxon>
        <taxon>Pezizomycotina</taxon>
        <taxon>Sordariomycetes</taxon>
        <taxon>Xylariomycetidae</taxon>
        <taxon>Amphisphaeriales</taxon>
        <taxon>Apiosporaceae</taxon>
        <taxon>Apiospora</taxon>
    </lineage>
</organism>
<reference evidence="1 2" key="1">
    <citation type="submission" date="2023-01" db="EMBL/GenBank/DDBJ databases">
        <title>Analysis of 21 Apiospora genomes using comparative genomics revels a genus with tremendous synthesis potential of carbohydrate active enzymes and secondary metabolites.</title>
        <authorList>
            <person name="Sorensen T."/>
        </authorList>
    </citation>
    <scope>NUCLEOTIDE SEQUENCE [LARGE SCALE GENOMIC DNA]</scope>
    <source>
        <strain evidence="1 2">CBS 135458</strain>
    </source>
</reference>
<accession>A0ABR1VF18</accession>
<evidence type="ECO:0000313" key="1">
    <source>
        <dbReference type="EMBL" id="KAK8068825.1"/>
    </source>
</evidence>
<dbReference type="RefSeq" id="XP_066716119.1">
    <property type="nucleotide sequence ID" value="XM_066856850.1"/>
</dbReference>
<comment type="caution">
    <text evidence="1">The sequence shown here is derived from an EMBL/GenBank/DDBJ whole genome shotgun (WGS) entry which is preliminary data.</text>
</comment>
<sequence>MAKKPSGGGEDRSVKPLRILRTIRIVIFQFLFLGANQALAECVEGHRVKISPGHTVEYKCDIGHAGDRYTDIPSEQACAEICRDAERSVCTYHPPTKHCIAGNECGRDQHAPGAIYMMKVDSDGDLFPPKELFPADAGAERDACLQRESALQSRIDQCQVQVDQYEAQQDYCPSSKPNPQSSIVAGGKTYKVYCNSNI</sequence>
<proteinExistence type="predicted"/>
<gene>
    <name evidence="1" type="ORF">PG994_005441</name>
</gene>
<dbReference type="Proteomes" id="UP001480595">
    <property type="component" value="Unassembled WGS sequence"/>
</dbReference>
<keyword evidence="2" id="KW-1185">Reference proteome</keyword>
<protein>
    <submittedName>
        <fullName evidence="1">Uncharacterized protein</fullName>
    </submittedName>
</protein>
<dbReference type="GeneID" id="92089913"/>